<keyword evidence="2" id="KW-0489">Methyltransferase</keyword>
<name>A0A6A0AD39_HAELA</name>
<dbReference type="AlphaFoldDB" id="A0A6A0AD39"/>
<keyword evidence="2" id="KW-0808">Transferase</keyword>
<evidence type="ECO:0000313" key="2">
    <source>
        <dbReference type="EMBL" id="GFH30512.1"/>
    </source>
</evidence>
<organism evidence="2 3">
    <name type="scientific">Haematococcus lacustris</name>
    <name type="common">Green alga</name>
    <name type="synonym">Haematococcus pluvialis</name>
    <dbReference type="NCBI Taxonomy" id="44745"/>
    <lineage>
        <taxon>Eukaryota</taxon>
        <taxon>Viridiplantae</taxon>
        <taxon>Chlorophyta</taxon>
        <taxon>core chlorophytes</taxon>
        <taxon>Chlorophyceae</taxon>
        <taxon>CS clade</taxon>
        <taxon>Chlamydomonadales</taxon>
        <taxon>Haematococcaceae</taxon>
        <taxon>Haematococcus</taxon>
    </lineage>
</organism>
<feature type="non-terminal residue" evidence="2">
    <location>
        <position position="1"/>
    </location>
</feature>
<protein>
    <submittedName>
        <fullName evidence="2">RNA (Guanine-9-)-methyltransferasedomain-containing protein 3</fullName>
    </submittedName>
</protein>
<feature type="region of interest" description="Disordered" evidence="1">
    <location>
        <begin position="1"/>
        <end position="21"/>
    </location>
</feature>
<dbReference type="GO" id="GO:0008168">
    <property type="term" value="F:methyltransferase activity"/>
    <property type="evidence" value="ECO:0007669"/>
    <property type="project" value="UniProtKB-KW"/>
</dbReference>
<keyword evidence="3" id="KW-1185">Reference proteome</keyword>
<dbReference type="EMBL" id="BLLF01004956">
    <property type="protein sequence ID" value="GFH30512.1"/>
    <property type="molecule type" value="Genomic_DNA"/>
</dbReference>
<comment type="caution">
    <text evidence="2">The sequence shown here is derived from an EMBL/GenBank/DDBJ whole genome shotgun (WGS) entry which is preliminary data.</text>
</comment>
<dbReference type="Gene3D" id="3.40.1280.30">
    <property type="match status" value="1"/>
</dbReference>
<dbReference type="Proteomes" id="UP000485058">
    <property type="component" value="Unassembled WGS sequence"/>
</dbReference>
<reference evidence="2 3" key="1">
    <citation type="submission" date="2020-02" db="EMBL/GenBank/DDBJ databases">
        <title>Draft genome sequence of Haematococcus lacustris strain NIES-144.</title>
        <authorList>
            <person name="Morimoto D."/>
            <person name="Nakagawa S."/>
            <person name="Yoshida T."/>
            <person name="Sawayama S."/>
        </authorList>
    </citation>
    <scope>NUCLEOTIDE SEQUENCE [LARGE SCALE GENOMIC DNA]</scope>
    <source>
        <strain evidence="2 3">NIES-144</strain>
    </source>
</reference>
<evidence type="ECO:0000256" key="1">
    <source>
        <dbReference type="SAM" id="MobiDB-lite"/>
    </source>
</evidence>
<dbReference type="GO" id="GO:0032259">
    <property type="term" value="P:methylation"/>
    <property type="evidence" value="ECO:0007669"/>
    <property type="project" value="UniProtKB-KW"/>
</dbReference>
<dbReference type="InterPro" id="IPR038459">
    <property type="entry name" value="MT_TRM10-typ_sf"/>
</dbReference>
<sequence length="100" mass="11086">MEALVRDKGAASFATEHCRPGQETTSLAKQVEWAMAFNRRSERPVSLHTTSWQGPVAAAAARINSHTWDVTCHTQPLLQVFTPEQASWVGGWWRALRGVG</sequence>
<accession>A0A6A0AD39</accession>
<evidence type="ECO:0000313" key="3">
    <source>
        <dbReference type="Proteomes" id="UP000485058"/>
    </source>
</evidence>
<proteinExistence type="predicted"/>
<gene>
    <name evidence="2" type="ORF">HaLaN_29384</name>
</gene>